<dbReference type="Ensembl" id="ENSPANT00000064553.1">
    <property type="protein sequence ID" value="ENSPANP00000057910.1"/>
    <property type="gene ID" value="ENSPANG00000042606.1"/>
</dbReference>
<name>A0A8I5NNJ5_PAPAN</name>
<reference evidence="1" key="2">
    <citation type="submission" date="2025-08" db="UniProtKB">
        <authorList>
            <consortium name="Ensembl"/>
        </authorList>
    </citation>
    <scope>IDENTIFICATION</scope>
</reference>
<sequence length="454" mass="50100">MLECRGVILAHCNLCLQGSSNSPTSVSCVAGITGMHHHTQLIFVFLAETGFHHVGQAGLKLLTLSDPPASASPKCWDYSHVHSYRCLFNTAFRIFPIIHFSVSKAPPPLLTGFSLHKTASAGWNPISPQLKHLLELPDCLRIKVKLLRTAYKVLPGLMLLQISPTARLLMIPLAGSAPAVPPFSLFQQFSSPGLRTCCSQAWSSFLSSKWFPLILHLRKPPHLMFHPPGTQLLISPRFHFSLAQQNLVFLNPAEKGVPYKHEEKQIPEQTWSTLNFPLRSCVHKVNCSQVTATLLTGERASSRLEGHLRYPVAWVFESINRILETKLSLCLGFSLSLSLSLSFSLSPLEFLVSFCSFLFGKFWERKKGWRNLGPGDPKFSFVVGGPHGIPHGVPGERAEGRGLAWQPEKERQSRGLGLELPPLGGGPRGGISSNRELCQVIPISAHPFMGHTQA</sequence>
<dbReference type="Proteomes" id="UP000028761">
    <property type="component" value="Chromosome 20"/>
</dbReference>
<dbReference type="PANTHER" id="PTHR12138:SF161">
    <property type="entry name" value="SECRETED PROTEIN"/>
    <property type="match status" value="1"/>
</dbReference>
<evidence type="ECO:0000313" key="2">
    <source>
        <dbReference type="Proteomes" id="UP000028761"/>
    </source>
</evidence>
<reference evidence="1 2" key="1">
    <citation type="submission" date="2012-03" db="EMBL/GenBank/DDBJ databases">
        <title>Whole Genome Assembly of Papio anubis.</title>
        <authorList>
            <person name="Liu Y.L."/>
            <person name="Abraham K.A."/>
            <person name="Akbar H.A."/>
            <person name="Ali S.A."/>
            <person name="Anosike U.A."/>
            <person name="Aqrawi P.A."/>
            <person name="Arias F.A."/>
            <person name="Attaway T.A."/>
            <person name="Awwad R.A."/>
            <person name="Babu C.B."/>
            <person name="Bandaranaike D.B."/>
            <person name="Battles P.B."/>
            <person name="Bell A.B."/>
            <person name="Beltran B.B."/>
            <person name="Berhane-Mersha D.B."/>
            <person name="Bess C.B."/>
            <person name="Bickham C.B."/>
            <person name="Bolden T.B."/>
            <person name="Carter K.C."/>
            <person name="Chau D.C."/>
            <person name="Chavez A.C."/>
            <person name="Clerc-Blankenburg K.C."/>
            <person name="Coyle M.C."/>
            <person name="Dao M.D."/>
            <person name="Davila M.L.D."/>
            <person name="Davy-Carroll L.D."/>
            <person name="Denson S.D."/>
            <person name="Dinh H.D."/>
            <person name="Fernandez S.F."/>
            <person name="Fernando P.F."/>
            <person name="Forbes L.F."/>
            <person name="Francis C.F."/>
            <person name="Francisco L.F."/>
            <person name="Fu Q.F."/>
            <person name="Garcia-Iii R.G."/>
            <person name="Garrett T.G."/>
            <person name="Gross S.G."/>
            <person name="Gubbala S.G."/>
            <person name="Hirani K.H."/>
            <person name="Hogues M.H."/>
            <person name="Hollins B.H."/>
            <person name="Jackson L.J."/>
            <person name="Javaid M.J."/>
            <person name="Jhangiani S.J."/>
            <person name="Johnson A.J."/>
            <person name="Johnson B.J."/>
            <person name="Jones J.J."/>
            <person name="Joshi V.J."/>
            <person name="Kalu J.K."/>
            <person name="Khan N.K."/>
            <person name="Korchina V.K."/>
            <person name="Kovar C.K."/>
            <person name="Lago L.L."/>
            <person name="Lara F.L."/>
            <person name="Le T.-K.L."/>
            <person name="Lee S.L."/>
            <person name="Legall-Iii F.L."/>
            <person name="Lemon S.L."/>
            <person name="Liu J.L."/>
            <person name="Liu Y.-S.L."/>
            <person name="Liyanage D.L."/>
            <person name="Lopez J.L."/>
            <person name="Lorensuhewa L.L."/>
            <person name="Mata R.M."/>
            <person name="Mathew T.M."/>
            <person name="Mercado C.M."/>
            <person name="Mercado I.M."/>
            <person name="Morales K.M."/>
            <person name="Morgan M.M."/>
            <person name="Munidasa M.M."/>
            <person name="Ngo D.N."/>
            <person name="Nguyen L.N."/>
            <person name="Nguyen T.N."/>
            <person name="Nguyen N.N."/>
            <person name="Obregon M.O."/>
            <person name="Okwuonu G.O."/>
            <person name="Ongeri F.O."/>
            <person name="Onwere C.O."/>
            <person name="Osifeso I.O."/>
            <person name="Parra A.P."/>
            <person name="Patil S.P."/>
            <person name="Perez A.P."/>
            <person name="Perez Y.P."/>
            <person name="Pham C.P."/>
            <person name="Pu L.-L.P."/>
            <person name="Puazo M.P."/>
            <person name="Quiroz J.Q."/>
            <person name="Rouhana J.R."/>
            <person name="Ruiz M.R."/>
            <person name="Ruiz S.-J.R."/>
            <person name="Saada N.S."/>
            <person name="Santibanez J.S."/>
            <person name="Scheel M.S."/>
            <person name="Schneider B.S."/>
            <person name="Simmons D.S."/>
            <person name="Sisson I.S."/>
            <person name="Tang L.-Y.T."/>
            <person name="Thornton R.T."/>
            <person name="Tisius J.T."/>
            <person name="Toledanes G.T."/>
            <person name="Trejos Z.T."/>
            <person name="Usmani K.U."/>
            <person name="Varghese R.V."/>
            <person name="Vattathil S.V."/>
            <person name="Vee V.V."/>
            <person name="Walker D.W."/>
            <person name="Weissenberger G.W."/>
            <person name="White C.W."/>
            <person name="Williams A.W."/>
            <person name="Woodworth J.W."/>
            <person name="Wright R.W."/>
            <person name="Zhu Y.Z."/>
            <person name="Han Y.H."/>
            <person name="Newsham I.N."/>
            <person name="Nazareth L.N."/>
            <person name="Worley K.W."/>
            <person name="Muzny D.M."/>
            <person name="Rogers J.R."/>
            <person name="Gibbs R.G."/>
        </authorList>
    </citation>
    <scope>NUCLEOTIDE SEQUENCE [LARGE SCALE GENOMIC DNA]</scope>
</reference>
<organism evidence="1 2">
    <name type="scientific">Papio anubis</name>
    <name type="common">Olive baboon</name>
    <dbReference type="NCBI Taxonomy" id="9555"/>
    <lineage>
        <taxon>Eukaryota</taxon>
        <taxon>Metazoa</taxon>
        <taxon>Chordata</taxon>
        <taxon>Craniata</taxon>
        <taxon>Vertebrata</taxon>
        <taxon>Euteleostomi</taxon>
        <taxon>Mammalia</taxon>
        <taxon>Eutheria</taxon>
        <taxon>Euarchontoglires</taxon>
        <taxon>Primates</taxon>
        <taxon>Haplorrhini</taxon>
        <taxon>Catarrhini</taxon>
        <taxon>Cercopithecidae</taxon>
        <taxon>Cercopithecinae</taxon>
        <taxon>Papio</taxon>
    </lineage>
</organism>
<dbReference type="GeneTree" id="ENSGT01120000271815"/>
<proteinExistence type="predicted"/>
<dbReference type="PANTHER" id="PTHR12138">
    <property type="entry name" value="PRIMATE-EXPANDED PROTEIN FAMILY"/>
    <property type="match status" value="1"/>
</dbReference>
<keyword evidence="2" id="KW-1185">Reference proteome</keyword>
<accession>A0A8I5NNJ5</accession>
<protein>
    <submittedName>
        <fullName evidence="1">Uncharacterized protein</fullName>
    </submittedName>
</protein>
<dbReference type="AlphaFoldDB" id="A0A8I5NNJ5"/>
<reference evidence="1" key="3">
    <citation type="submission" date="2025-09" db="UniProtKB">
        <authorList>
            <consortium name="Ensembl"/>
        </authorList>
    </citation>
    <scope>IDENTIFICATION</scope>
</reference>
<evidence type="ECO:0000313" key="1">
    <source>
        <dbReference type="Ensembl" id="ENSPANP00000057910.1"/>
    </source>
</evidence>
<dbReference type="PRINTS" id="PR02045">
    <property type="entry name" value="F138DOMAIN"/>
</dbReference>
<dbReference type="PROSITE" id="PS51257">
    <property type="entry name" value="PROKAR_LIPOPROTEIN"/>
    <property type="match status" value="1"/>
</dbReference>